<evidence type="ECO:0000313" key="2">
    <source>
        <dbReference type="EMBL" id="CAI9926336.1"/>
    </source>
</evidence>
<keyword evidence="1" id="KW-0812">Transmembrane</keyword>
<gene>
    <name evidence="2" type="ORF">HINF_LOCUS13981</name>
    <name evidence="3" type="ORF">HINF_LOCUS26839</name>
</gene>
<dbReference type="AlphaFoldDB" id="A0AA86TRX9"/>
<dbReference type="Proteomes" id="UP001642409">
    <property type="component" value="Unassembled WGS sequence"/>
</dbReference>
<comment type="caution">
    <text evidence="2">The sequence shown here is derived from an EMBL/GenBank/DDBJ whole genome shotgun (WGS) entry which is preliminary data.</text>
</comment>
<reference evidence="3 4" key="2">
    <citation type="submission" date="2024-07" db="EMBL/GenBank/DDBJ databases">
        <authorList>
            <person name="Akdeniz Z."/>
        </authorList>
    </citation>
    <scope>NUCLEOTIDE SEQUENCE [LARGE SCALE GENOMIC DNA]</scope>
</reference>
<keyword evidence="1" id="KW-0472">Membrane</keyword>
<evidence type="ECO:0000313" key="3">
    <source>
        <dbReference type="EMBL" id="CAL6019207.1"/>
    </source>
</evidence>
<organism evidence="2">
    <name type="scientific">Hexamita inflata</name>
    <dbReference type="NCBI Taxonomy" id="28002"/>
    <lineage>
        <taxon>Eukaryota</taxon>
        <taxon>Metamonada</taxon>
        <taxon>Diplomonadida</taxon>
        <taxon>Hexamitidae</taxon>
        <taxon>Hexamitinae</taxon>
        <taxon>Hexamita</taxon>
    </lineage>
</organism>
<dbReference type="EMBL" id="CATOUU010000367">
    <property type="protein sequence ID" value="CAI9926336.1"/>
    <property type="molecule type" value="Genomic_DNA"/>
</dbReference>
<sequence>MIIFNLNLQQPEQAKYPQTKYSTQMLLNFILAQNCSTFDCHGFNCEEFALLNVTVPVCSCDHSIFTSDCRFCRNFKYSRSSNCSECVFSYLNPNYKCEECLDARLDVRKGCTECKNRFDSRQECNACVDEHMDYARNCESCQKGYVLFRDECISKSHFQFSVYFGIMFTHLAIFAVLVVVWKKWNTDPIQKRLDEISS</sequence>
<feature type="transmembrane region" description="Helical" evidence="1">
    <location>
        <begin position="160"/>
        <end position="181"/>
    </location>
</feature>
<keyword evidence="4" id="KW-1185">Reference proteome</keyword>
<keyword evidence="1" id="KW-1133">Transmembrane helix</keyword>
<accession>A0AA86TRX9</accession>
<proteinExistence type="predicted"/>
<name>A0AA86TRX9_9EUKA</name>
<reference evidence="2" key="1">
    <citation type="submission" date="2023-06" db="EMBL/GenBank/DDBJ databases">
        <authorList>
            <person name="Kurt Z."/>
        </authorList>
    </citation>
    <scope>NUCLEOTIDE SEQUENCE</scope>
</reference>
<evidence type="ECO:0000313" key="4">
    <source>
        <dbReference type="Proteomes" id="UP001642409"/>
    </source>
</evidence>
<protein>
    <submittedName>
        <fullName evidence="3">Hypothetical_protein</fullName>
    </submittedName>
</protein>
<evidence type="ECO:0000256" key="1">
    <source>
        <dbReference type="SAM" id="Phobius"/>
    </source>
</evidence>
<dbReference type="EMBL" id="CAXDID020000082">
    <property type="protein sequence ID" value="CAL6019207.1"/>
    <property type="molecule type" value="Genomic_DNA"/>
</dbReference>